<evidence type="ECO:0000313" key="2">
    <source>
        <dbReference type="EMBL" id="NEM07740.1"/>
    </source>
</evidence>
<gene>
    <name evidence="2" type="ORF">GCU54_17235</name>
</gene>
<comment type="caution">
    <text evidence="2">The sequence shown here is derived from an EMBL/GenBank/DDBJ whole genome shotgun (WGS) entry which is preliminary data.</text>
</comment>
<dbReference type="GO" id="GO:0016887">
    <property type="term" value="F:ATP hydrolysis activity"/>
    <property type="evidence" value="ECO:0007669"/>
    <property type="project" value="InterPro"/>
</dbReference>
<dbReference type="SUPFAM" id="SSF52540">
    <property type="entry name" value="P-loop containing nucleoside triphosphate hydrolases"/>
    <property type="match status" value="1"/>
</dbReference>
<sequence>MLMRPAADVWNELSERCRRLMITGTRLDTLSQGTANQITAVLESEIRRRSESARGRGEDSPVPFRDIERIWHQLSGPGYTTGTDSLRFAYALVAHLIEGVTYRQDPFQLYVANEELANVAWTSRQLDHNDLEAPTERLFETLMDLKVYRRDGVTAPHKPLLLLLLLSDYARGIAPTWFHFKEIEPQLRSLIARFSSLSDEVEPGEPFWRLKTSGIWDISADGDVDLSASDPPGLHILRTQAVRGALDSSIDAALWSDRELASRAIDCTLREYFPSEKHSRLKESLGLAPAASDAGAVDEVDPAEDANDASADDRYFIFNTGAEHHQKEYGDILGERLGFDADVIGKNLLLGAGKGRFIYYRTGKGKTATPSSFIGAGRIKYVIEEDPSVEGKKRWAAILDDYRPFPTAVPRSTYAPKPWSFQHGIAEISKEAFEQIVALGTGAGVATVEFTASTLEEAGLAEGLRIEPVVYRALVAALESGKHVILTGPPGTAKTTLAEVTARLACRAGRCTGHKLTTATADWTTYETIGGLSPSAKDTGLVFRPGHFLAAATQGKWLVIDELNRSNFDRAFGQLFTVLSGQSVTLPYEDEETGKPIAIAMQNDLNYSDDEYSVVRIPEPWRIVATMNVFDKSLLFEMSFALMRRFAFIEVPAPSEDVYGKLWASVLDQMDQAMADDASTVLSGLLAVRKIKEIGPATFLDMARFAAAAAPDLKGGRLAYQLFYSYLLPQFEGVDSKQGRALYSLVAPLVGTELHARLRTTLHDVLGVTISGSTPVSEEEEPPEADAVP</sequence>
<dbReference type="InterPro" id="IPR003593">
    <property type="entry name" value="AAA+_ATPase"/>
</dbReference>
<dbReference type="Proteomes" id="UP000471126">
    <property type="component" value="Unassembled WGS sequence"/>
</dbReference>
<proteinExistence type="predicted"/>
<dbReference type="Gene3D" id="3.40.50.300">
    <property type="entry name" value="P-loop containing nucleotide triphosphate hydrolases"/>
    <property type="match status" value="1"/>
</dbReference>
<dbReference type="InterPro" id="IPR027417">
    <property type="entry name" value="P-loop_NTPase"/>
</dbReference>
<name>A0A6P0GKD3_9ACTN</name>
<organism evidence="2 3">
    <name type="scientific">Geodermatophilus normandii</name>
    <dbReference type="NCBI Taxonomy" id="1137989"/>
    <lineage>
        <taxon>Bacteria</taxon>
        <taxon>Bacillati</taxon>
        <taxon>Actinomycetota</taxon>
        <taxon>Actinomycetes</taxon>
        <taxon>Geodermatophilales</taxon>
        <taxon>Geodermatophilaceae</taxon>
        <taxon>Geodermatophilus</taxon>
    </lineage>
</organism>
<feature type="domain" description="AAA+ ATPase" evidence="1">
    <location>
        <begin position="480"/>
        <end position="656"/>
    </location>
</feature>
<dbReference type="Pfam" id="PF26340">
    <property type="entry name" value="DNA-SBD_ScoMcrA"/>
    <property type="match status" value="1"/>
</dbReference>
<dbReference type="InterPro" id="IPR052934">
    <property type="entry name" value="Methyl-DNA_Rec/Restrict_Enz"/>
</dbReference>
<dbReference type="InterPro" id="IPR058813">
    <property type="entry name" value="DNA-SBD_ScoMcrA"/>
</dbReference>
<dbReference type="PANTHER" id="PTHR37291">
    <property type="entry name" value="5-METHYLCYTOSINE-SPECIFIC RESTRICTION ENZYME B"/>
    <property type="match status" value="1"/>
</dbReference>
<dbReference type="InterPro" id="IPR011704">
    <property type="entry name" value="ATPase_dyneun-rel_AAA"/>
</dbReference>
<dbReference type="AlphaFoldDB" id="A0A6P0GKD3"/>
<accession>A0A6P0GKD3</accession>
<evidence type="ECO:0000313" key="3">
    <source>
        <dbReference type="Proteomes" id="UP000471126"/>
    </source>
</evidence>
<protein>
    <submittedName>
        <fullName evidence="2">AAA domain-containing protein</fullName>
    </submittedName>
</protein>
<dbReference type="Pfam" id="PF07728">
    <property type="entry name" value="AAA_5"/>
    <property type="match status" value="1"/>
</dbReference>
<dbReference type="PANTHER" id="PTHR37291:SF1">
    <property type="entry name" value="TYPE IV METHYL-DIRECTED RESTRICTION ENZYME ECOKMCRB SUBUNIT"/>
    <property type="match status" value="1"/>
</dbReference>
<reference evidence="2 3" key="1">
    <citation type="submission" date="2019-12" db="EMBL/GenBank/DDBJ databases">
        <title>WGS of CPCC 203550 I12A-02606.</title>
        <authorList>
            <person name="Jiang Z."/>
        </authorList>
    </citation>
    <scope>NUCLEOTIDE SEQUENCE [LARGE SCALE GENOMIC DNA]</scope>
    <source>
        <strain evidence="2 3">I12A-02606</strain>
    </source>
</reference>
<dbReference type="GO" id="GO:0005524">
    <property type="term" value="F:ATP binding"/>
    <property type="evidence" value="ECO:0007669"/>
    <property type="project" value="InterPro"/>
</dbReference>
<dbReference type="SMART" id="SM00382">
    <property type="entry name" value="AAA"/>
    <property type="match status" value="1"/>
</dbReference>
<evidence type="ECO:0000259" key="1">
    <source>
        <dbReference type="SMART" id="SM00382"/>
    </source>
</evidence>
<dbReference type="EMBL" id="JAAGWE010000030">
    <property type="protein sequence ID" value="NEM07740.1"/>
    <property type="molecule type" value="Genomic_DNA"/>
</dbReference>